<evidence type="ECO:0000259" key="2">
    <source>
        <dbReference type="Pfam" id="PF13360"/>
    </source>
</evidence>
<dbReference type="PANTHER" id="PTHR34512:SF30">
    <property type="entry name" value="OUTER MEMBRANE PROTEIN ASSEMBLY FACTOR BAMB"/>
    <property type="match status" value="1"/>
</dbReference>
<dbReference type="SUPFAM" id="SSF50998">
    <property type="entry name" value="Quinoprotein alcohol dehydrogenase-like"/>
    <property type="match status" value="1"/>
</dbReference>
<dbReference type="PROSITE" id="PS51318">
    <property type="entry name" value="TAT"/>
    <property type="match status" value="1"/>
</dbReference>
<feature type="domain" description="Pyrrolo-quinoline quinone repeat" evidence="2">
    <location>
        <begin position="232"/>
        <end position="413"/>
    </location>
</feature>
<dbReference type="SMART" id="SM00564">
    <property type="entry name" value="PQQ"/>
    <property type="match status" value="6"/>
</dbReference>
<feature type="region of interest" description="Disordered" evidence="1">
    <location>
        <begin position="33"/>
        <end position="78"/>
    </location>
</feature>
<feature type="domain" description="Pyrrolo-quinoline quinone repeat" evidence="2">
    <location>
        <begin position="163"/>
        <end position="216"/>
    </location>
</feature>
<dbReference type="InterPro" id="IPR018391">
    <property type="entry name" value="PQQ_b-propeller_rpt"/>
</dbReference>
<accession>A0AAU8CD01</accession>
<dbReference type="InterPro" id="IPR011047">
    <property type="entry name" value="Quinoprotein_ADH-like_sf"/>
</dbReference>
<dbReference type="Pfam" id="PF13360">
    <property type="entry name" value="PQQ_2"/>
    <property type="match status" value="2"/>
</dbReference>
<gene>
    <name evidence="3" type="ORF">ABSL23_02155</name>
</gene>
<dbReference type="EMBL" id="CP159204">
    <property type="protein sequence ID" value="XCF16831.1"/>
    <property type="molecule type" value="Genomic_DNA"/>
</dbReference>
<dbReference type="InterPro" id="IPR002372">
    <property type="entry name" value="PQQ_rpt_dom"/>
</dbReference>
<reference evidence="3" key="1">
    <citation type="submission" date="2024-06" db="EMBL/GenBank/DDBJ databases">
        <title>Genome Sequence of an extremely halophilic archaeon isolated from Permian era halite, Salado Formation, Carlsbad, New Mexico: Halobacterium sp. strain NMX12-1.</title>
        <authorList>
            <person name="Sotoa L."/>
            <person name="DasSarma P."/>
            <person name="Anton B.P."/>
            <person name="Vincze T."/>
            <person name="Verma I."/>
            <person name="Eralp B."/>
            <person name="Powers D.W."/>
            <person name="Dozier B.L."/>
            <person name="Roberts R.J."/>
            <person name="DasSarma S."/>
        </authorList>
    </citation>
    <scope>NUCLEOTIDE SEQUENCE</scope>
    <source>
        <strain evidence="3">NMX12-1</strain>
    </source>
</reference>
<name>A0AAU8CD01_9EURY</name>
<dbReference type="InterPro" id="IPR006311">
    <property type="entry name" value="TAT_signal"/>
</dbReference>
<evidence type="ECO:0000313" key="3">
    <source>
        <dbReference type="EMBL" id="XCF16831.1"/>
    </source>
</evidence>
<dbReference type="AlphaFoldDB" id="A0AAU8CD01"/>
<dbReference type="KEGG" id="hanx:ABSL23_02155"/>
<organism evidence="3">
    <name type="scientific">Halobacterium sp. NMX12-1</name>
    <dbReference type="NCBI Taxonomy" id="3166650"/>
    <lineage>
        <taxon>Archaea</taxon>
        <taxon>Methanobacteriati</taxon>
        <taxon>Methanobacteriota</taxon>
        <taxon>Stenosarchaea group</taxon>
        <taxon>Halobacteria</taxon>
        <taxon>Halobacteriales</taxon>
        <taxon>Halobacteriaceae</taxon>
        <taxon>Halobacterium</taxon>
    </lineage>
</organism>
<dbReference type="PANTHER" id="PTHR34512">
    <property type="entry name" value="CELL SURFACE PROTEIN"/>
    <property type="match status" value="1"/>
</dbReference>
<dbReference type="GeneID" id="91107915"/>
<sequence length="423" mass="46525">MRQPPAMRSPSRRDVLAASGGLLAGLAGGYVARPRFDTESPPDPAPLAWADTEWPYPDYDPQRTRNPPPESTPDGEFDEQWRQSFERVFERALPVASNGSVYTASTDARHARLDAFALHDGERDWQHEYTAETSTRRPRVLAPGDGAYYRFVQTQTAPLGLAAAQSGEVAWHVSDPPRGGWTVGAGRLYYGNRSTGKLHVYDARTGEGLWTTRVDDERLVVRSFHPRHGVFATSLGRLYALDPADGSTRWDYPVNHHVQNGPIVTDERAFVGTWNSDKRRVAALDAAAGEHLWTYPRSPAMVESKEGATVYWFEVGAAAGGTLLVNEYRVDSRPDALHAVDVASGDRRWRVEPPEGAKGLSKPTVVDGEVFVCTTNDRTALSVLDLQDGSVKRSRPLPGYCPSPVVTDGKIFLQLSEALLAFA</sequence>
<protein>
    <submittedName>
        <fullName evidence="3">PQQ-binding-like beta-propeller repeat protein</fullName>
    </submittedName>
</protein>
<proteinExistence type="predicted"/>
<dbReference type="Gene3D" id="2.130.10.10">
    <property type="entry name" value="YVTN repeat-like/Quinoprotein amine dehydrogenase"/>
    <property type="match status" value="2"/>
</dbReference>
<evidence type="ECO:0000256" key="1">
    <source>
        <dbReference type="SAM" id="MobiDB-lite"/>
    </source>
</evidence>
<dbReference type="RefSeq" id="WP_353634578.1">
    <property type="nucleotide sequence ID" value="NZ_CP159204.1"/>
</dbReference>
<dbReference type="InterPro" id="IPR015943">
    <property type="entry name" value="WD40/YVTN_repeat-like_dom_sf"/>
</dbReference>